<keyword evidence="2" id="KW-1185">Reference proteome</keyword>
<dbReference type="AlphaFoldDB" id="A0A2A2WQ78"/>
<reference evidence="2" key="1">
    <citation type="submission" date="2017-09" db="EMBL/GenBank/DDBJ databases">
        <authorList>
            <person name="Zhang Y."/>
            <person name="Huang X."/>
            <person name="Liu J."/>
            <person name="Lu L."/>
            <person name="Peng K."/>
        </authorList>
    </citation>
    <scope>NUCLEOTIDE SEQUENCE [LARGE SCALE GENOMIC DNA]</scope>
    <source>
        <strain evidence="2">S-XJ-1</strain>
    </source>
</reference>
<evidence type="ECO:0000313" key="1">
    <source>
        <dbReference type="EMBL" id="PAY23347.1"/>
    </source>
</evidence>
<protein>
    <submittedName>
        <fullName evidence="1">Metal-dependent hydrolase</fullName>
    </submittedName>
</protein>
<dbReference type="OrthoDB" id="4760165at2"/>
<dbReference type="PANTHER" id="PTHR39456">
    <property type="entry name" value="METAL-DEPENDENT HYDROLASE"/>
    <property type="match status" value="1"/>
</dbReference>
<comment type="caution">
    <text evidence="1">The sequence shown here is derived from an EMBL/GenBank/DDBJ whole genome shotgun (WGS) entry which is preliminary data.</text>
</comment>
<sequence length="297" mass="33672">MATTTGTQGGRPQHDEEQLVLVAREVEFDWSDLPWHWIPGDPVITHTFNVMHLLLPAGEDWFVRVLQEALPMIRDDRVREDVLGFIGQEAMHSQAHGGVLGHFAAAGVDVAAYTRQVDWAFRILLGGRDLRGRRAENWLVERIALIAAIEHYTAVLGDWVLDSPALDRAGADPTMLDLLRWHGAEEVEHRAVCFDLLTHLDSSYIRRVRAYLLVTPALFWLWVRGVRFLMAVDPEVDRRARWRDWAAAARRGLLPSPALLLREIVPYLRRGYHPNQQGSVEPAIRYLATSPAARAGH</sequence>
<keyword evidence="1" id="KW-0378">Hydrolase</keyword>
<proteinExistence type="predicted"/>
<dbReference type="GO" id="GO:0016787">
    <property type="term" value="F:hydrolase activity"/>
    <property type="evidence" value="ECO:0007669"/>
    <property type="project" value="UniProtKB-KW"/>
</dbReference>
<dbReference type="RefSeq" id="WP_017838429.1">
    <property type="nucleotide sequence ID" value="NZ_NTGA01000015.1"/>
</dbReference>
<evidence type="ECO:0000313" key="2">
    <source>
        <dbReference type="Proteomes" id="UP000218810"/>
    </source>
</evidence>
<name>A0A2A2WQ78_9ACTN</name>
<gene>
    <name evidence="1" type="ORF">CEY15_08490</name>
</gene>
<dbReference type="Pfam" id="PF10118">
    <property type="entry name" value="Metal_hydrol"/>
    <property type="match status" value="1"/>
</dbReference>
<dbReference type="InterPro" id="IPR016516">
    <property type="entry name" value="UCP07580"/>
</dbReference>
<dbReference type="EMBL" id="NTGA01000015">
    <property type="protein sequence ID" value="PAY23347.1"/>
    <property type="molecule type" value="Genomic_DNA"/>
</dbReference>
<dbReference type="PANTHER" id="PTHR39456:SF1">
    <property type="entry name" value="METAL-DEPENDENT HYDROLASE"/>
    <property type="match status" value="1"/>
</dbReference>
<dbReference type="PIRSF" id="PIRSF007580">
    <property type="entry name" value="UCP07580"/>
    <property type="match status" value="1"/>
</dbReference>
<organism evidence="1 2">
    <name type="scientific">Dietzia natronolimnaea</name>
    <dbReference type="NCBI Taxonomy" id="161920"/>
    <lineage>
        <taxon>Bacteria</taxon>
        <taxon>Bacillati</taxon>
        <taxon>Actinomycetota</taxon>
        <taxon>Actinomycetes</taxon>
        <taxon>Mycobacteriales</taxon>
        <taxon>Dietziaceae</taxon>
        <taxon>Dietzia</taxon>
    </lineage>
</organism>
<accession>A0A2A2WQ78</accession>
<dbReference type="Proteomes" id="UP000218810">
    <property type="component" value="Unassembled WGS sequence"/>
</dbReference>